<name>A0ABR4QG78_9CEST</name>
<dbReference type="Gene3D" id="1.25.10.10">
    <property type="entry name" value="Leucine-rich Repeat Variant"/>
    <property type="match status" value="2"/>
</dbReference>
<proteinExistence type="predicted"/>
<protein>
    <submittedName>
        <fullName evidence="1">Uncharacterized protein</fullName>
    </submittedName>
</protein>
<dbReference type="InterPro" id="IPR016024">
    <property type="entry name" value="ARM-type_fold"/>
</dbReference>
<evidence type="ECO:0000313" key="2">
    <source>
        <dbReference type="Proteomes" id="UP001651158"/>
    </source>
</evidence>
<sequence>MTTRTFSNSSNIHEEDVHPLSEIMCNCELCYARLCASTRQFTEDESMYNLDPLDNFPFPNGSKMMPTYVPYGCDLTGGSVCGDASTAALNKMTFQGGMGSEMAFPVYPPEWQYCSKVLEQVPCEGDFSLAALSSPQLYLSKESIIHLRLSAYVVLERSGTAYRLINYRNNSALALSENCQYGYVYHFNCRGLINIHHEKLSITFDKERQILLRTEKPSFVKNENEYYRLTMHHWAQCRPVSMDFFDRDRTPDILKKSGLDKVNEEPKLLDLVNSSVIQKSASGLTIYLGDARIEQRLNGDVSLSWMHGEQVNSLVVSPLTGGLSLSTRNLEIIATPKNEIYISFADFFVHVESQQMTVSSGAISGRPNYVRGHPCLLKLVNSHVDSQNLPQYCPYMIHSQSASKHGSHGRHEGNNPSSSNCKIITGANAPQAETPAATLCGTVDTEELAHKPSCGGNCAKEANSVERETLIEKLPEMDSHYEYRVRIAAGELMGVLCNLGGVQVFARFLPRIREGIEENLNRDPLNPAKEQEEAQKELDLVMDTNPNLSRSSLTLFHDTAGWKNLETWMKCLHFCVCGLGSERFRTCCDPDILTIVFKAVSHTNRFVRETGYDVLSTIIQNQGCEGSGEGNISDYLRVAQQLRTGLGDNWSRVRMAALKTTRLLFQVPPPPGQSHQSVYPILLPPLCLSRYYVAEGVKVYSQQTWCEVTGGRGREILTGILEPTLDYFVEESKSENHVVREAACACMAEVGIKLPRDSLRPHLNRLLEALTVCFKDQSWPVRDAACIGLGNLVSVFPAETRAAGYIDLMAERFLHNLVDCIPSVREGAAASIAKVLQGANDPELEKMYLDFAEKQLDAIVDQPADSKGAALLSRGPGANVVVRSGNEAHDEKHTNQVMYSCGSLATRASKGGSGCCMDDTFQRPSQLWERADGAIRLIGEMGIYAPQKVTDRLLEKMVNAASLTHYPHHPYLLETACYTIRALCEGQQKSDFKRNLDFLLPVIAWAVSTNQPLAVAAAEECLATLSQVLGPSVLRSRIEGHLESTIVPRLLNFLPPAGSH</sequence>
<dbReference type="Proteomes" id="UP001651158">
    <property type="component" value="Unassembled WGS sequence"/>
</dbReference>
<dbReference type="SUPFAM" id="SSF48371">
    <property type="entry name" value="ARM repeat"/>
    <property type="match status" value="1"/>
</dbReference>
<keyword evidence="2" id="KW-1185">Reference proteome</keyword>
<reference evidence="1 2" key="1">
    <citation type="journal article" date="2022" name="Front. Cell. Infect. Microbiol.">
        <title>The Genomes of Two Strains of Taenia crassiceps the Animal Model for the Study of Human Cysticercosis.</title>
        <authorList>
            <person name="Bobes R.J."/>
            <person name="Estrada K."/>
            <person name="Rios-Valencia D.G."/>
            <person name="Calderon-Gallegos A."/>
            <person name="de la Torre P."/>
            <person name="Carrero J.C."/>
            <person name="Sanchez-Flores A."/>
            <person name="Laclette J.P."/>
        </authorList>
    </citation>
    <scope>NUCLEOTIDE SEQUENCE [LARGE SCALE GENOMIC DNA]</scope>
    <source>
        <strain evidence="1">WFUcys</strain>
    </source>
</reference>
<gene>
    <name evidence="1" type="ORF">TcWFU_001912</name>
</gene>
<dbReference type="EMBL" id="JAKROA010000003">
    <property type="protein sequence ID" value="KAL5108547.1"/>
    <property type="molecule type" value="Genomic_DNA"/>
</dbReference>
<accession>A0ABR4QG78</accession>
<organism evidence="1 2">
    <name type="scientific">Taenia crassiceps</name>
    <dbReference type="NCBI Taxonomy" id="6207"/>
    <lineage>
        <taxon>Eukaryota</taxon>
        <taxon>Metazoa</taxon>
        <taxon>Spiralia</taxon>
        <taxon>Lophotrochozoa</taxon>
        <taxon>Platyhelminthes</taxon>
        <taxon>Cestoda</taxon>
        <taxon>Eucestoda</taxon>
        <taxon>Cyclophyllidea</taxon>
        <taxon>Taeniidae</taxon>
        <taxon>Taenia</taxon>
    </lineage>
</organism>
<comment type="caution">
    <text evidence="1">The sequence shown here is derived from an EMBL/GenBank/DDBJ whole genome shotgun (WGS) entry which is preliminary data.</text>
</comment>
<evidence type="ECO:0000313" key="1">
    <source>
        <dbReference type="EMBL" id="KAL5108547.1"/>
    </source>
</evidence>
<dbReference type="InterPro" id="IPR011989">
    <property type="entry name" value="ARM-like"/>
</dbReference>
<dbReference type="Pfam" id="PF13513">
    <property type="entry name" value="HEAT_EZ"/>
    <property type="match status" value="1"/>
</dbReference>